<feature type="region of interest" description="Disordered" evidence="1">
    <location>
        <begin position="84"/>
        <end position="195"/>
    </location>
</feature>
<dbReference type="Proteomes" id="UP001470230">
    <property type="component" value="Unassembled WGS sequence"/>
</dbReference>
<feature type="compositionally biased region" description="Polar residues" evidence="1">
    <location>
        <begin position="176"/>
        <end position="187"/>
    </location>
</feature>
<reference evidence="2 3" key="1">
    <citation type="submission" date="2024-04" db="EMBL/GenBank/DDBJ databases">
        <title>Tritrichomonas musculus Genome.</title>
        <authorList>
            <person name="Alves-Ferreira E."/>
            <person name="Grigg M."/>
            <person name="Lorenzi H."/>
            <person name="Galac M."/>
        </authorList>
    </citation>
    <scope>NUCLEOTIDE SEQUENCE [LARGE SCALE GENOMIC DNA]</scope>
    <source>
        <strain evidence="2 3">EAF2021</strain>
    </source>
</reference>
<feature type="compositionally biased region" description="Basic residues" evidence="1">
    <location>
        <begin position="86"/>
        <end position="99"/>
    </location>
</feature>
<gene>
    <name evidence="2" type="ORF">M9Y10_023551</name>
</gene>
<proteinExistence type="predicted"/>
<feature type="compositionally biased region" description="Polar residues" evidence="1">
    <location>
        <begin position="264"/>
        <end position="291"/>
    </location>
</feature>
<organism evidence="2 3">
    <name type="scientific">Tritrichomonas musculus</name>
    <dbReference type="NCBI Taxonomy" id="1915356"/>
    <lineage>
        <taxon>Eukaryota</taxon>
        <taxon>Metamonada</taxon>
        <taxon>Parabasalia</taxon>
        <taxon>Tritrichomonadida</taxon>
        <taxon>Tritrichomonadidae</taxon>
        <taxon>Tritrichomonas</taxon>
    </lineage>
</organism>
<feature type="region of interest" description="Disordered" evidence="1">
    <location>
        <begin position="46"/>
        <end position="66"/>
    </location>
</feature>
<dbReference type="EMBL" id="JAPFFF010000003">
    <property type="protein sequence ID" value="KAK8895109.1"/>
    <property type="molecule type" value="Genomic_DNA"/>
</dbReference>
<evidence type="ECO:0000256" key="1">
    <source>
        <dbReference type="SAM" id="MobiDB-lite"/>
    </source>
</evidence>
<accession>A0ABR2KVI1</accession>
<sequence>MCSSQSKKPVMHSILDLDSNNITNPPNFLEYETNQAMRNLNVNSADLVPAPRRKGASSKANSEQKRLETVQKIIDERNRLINTSKPIKKKKLKRRRKCKTRDDENVEANEESPYNYQNNPNISNFQQQSEEPCVQNENQMSVTQPQNSKPKRKCRRRVSKTKKEHQYQQEEETQENVSDQMPITQPQAPNPKRKYRRRVPAIQGDENIQSNPENIEDPTEFENQSIKQYQVHQPQDPSEIQNSSKRFRSKKLKQSKTQKEELENQNQIGENNPTIQSTLTTDSQYNEYSEQSPKKLPPLKGNDLVPNEDARRVKEEELLKKREKYNKLKEKKWKEYLKEQERRKKLLYHSKCNDQVDLFSKRVRMQNQKENENSITSRYNQQSQQQQQQATKPYIKDPVNSIKKQKKAKKRRAKKNNKKKINNVDNNDNARSLVGSAKSRPKVIVPKTMQLSTKKKWNGRSRIPRFVGTQQLSDFY</sequence>
<feature type="region of interest" description="Disordered" evidence="1">
    <location>
        <begin position="229"/>
        <end position="314"/>
    </location>
</feature>
<feature type="compositionally biased region" description="Polar residues" evidence="1">
    <location>
        <begin position="229"/>
        <end position="244"/>
    </location>
</feature>
<feature type="region of interest" description="Disordered" evidence="1">
    <location>
        <begin position="368"/>
        <end position="438"/>
    </location>
</feature>
<keyword evidence="3" id="KW-1185">Reference proteome</keyword>
<evidence type="ECO:0000313" key="3">
    <source>
        <dbReference type="Proteomes" id="UP001470230"/>
    </source>
</evidence>
<feature type="compositionally biased region" description="Basic residues" evidence="1">
    <location>
        <begin position="149"/>
        <end position="163"/>
    </location>
</feature>
<feature type="compositionally biased region" description="Basic residues" evidence="1">
    <location>
        <begin position="245"/>
        <end position="256"/>
    </location>
</feature>
<name>A0ABR2KVI1_9EUKA</name>
<feature type="compositionally biased region" description="Polar residues" evidence="1">
    <location>
        <begin position="112"/>
        <end position="148"/>
    </location>
</feature>
<protein>
    <submittedName>
        <fullName evidence="2">Uncharacterized protein</fullName>
    </submittedName>
</protein>
<evidence type="ECO:0000313" key="2">
    <source>
        <dbReference type="EMBL" id="KAK8895109.1"/>
    </source>
</evidence>
<feature type="compositionally biased region" description="Basic residues" evidence="1">
    <location>
        <begin position="403"/>
        <end position="421"/>
    </location>
</feature>
<comment type="caution">
    <text evidence="2">The sequence shown here is derived from an EMBL/GenBank/DDBJ whole genome shotgun (WGS) entry which is preliminary data.</text>
</comment>